<organism evidence="11 12">
    <name type="scientific">Pseudotabrizicola sediminis</name>
    <dbReference type="NCBI Taxonomy" id="2486418"/>
    <lineage>
        <taxon>Bacteria</taxon>
        <taxon>Pseudomonadati</taxon>
        <taxon>Pseudomonadota</taxon>
        <taxon>Alphaproteobacteria</taxon>
        <taxon>Rhodobacterales</taxon>
        <taxon>Paracoccaceae</taxon>
        <taxon>Pseudotabrizicola</taxon>
    </lineage>
</organism>
<dbReference type="Proteomes" id="UP000297741">
    <property type="component" value="Unassembled WGS sequence"/>
</dbReference>
<comment type="function">
    <text evidence="9">Catalyzes the first step in the biosynthesis of ornithine lipids, which are phosphorus-free membrane lipids. Catalyzes the 3-hydroxyacyl-acyl carrier protein-dependent acylation of ornithine to form lyso-ornithine lipid (LOL).</text>
</comment>
<comment type="pathway">
    <text evidence="1">Lipid metabolism.</text>
</comment>
<keyword evidence="4" id="KW-0443">Lipid metabolism</keyword>
<evidence type="ECO:0000256" key="1">
    <source>
        <dbReference type="ARBA" id="ARBA00005189"/>
    </source>
</evidence>
<evidence type="ECO:0000313" key="11">
    <source>
        <dbReference type="EMBL" id="TGD45185.1"/>
    </source>
</evidence>
<dbReference type="Pfam" id="PF13444">
    <property type="entry name" value="Acetyltransf_5"/>
    <property type="match status" value="1"/>
</dbReference>
<dbReference type="SUPFAM" id="SSF55729">
    <property type="entry name" value="Acyl-CoA N-acyltransferases (Nat)"/>
    <property type="match status" value="1"/>
</dbReference>
<accession>A0ABY2KR25</accession>
<evidence type="ECO:0000256" key="5">
    <source>
        <dbReference type="ARBA" id="ARBA00023315"/>
    </source>
</evidence>
<evidence type="ECO:0000256" key="7">
    <source>
        <dbReference type="ARBA" id="ARBA00039058"/>
    </source>
</evidence>
<keyword evidence="2" id="KW-0444">Lipid biosynthesis</keyword>
<keyword evidence="12" id="KW-1185">Reference proteome</keyword>
<gene>
    <name evidence="11" type="ORF">EEB11_01010</name>
</gene>
<protein>
    <recommendedName>
        <fullName evidence="8">L-ornithine N(alpha)-acyltransferase</fullName>
        <ecNumber evidence="7">2.3.2.30</ecNumber>
    </recommendedName>
</protein>
<evidence type="ECO:0000256" key="2">
    <source>
        <dbReference type="ARBA" id="ARBA00022516"/>
    </source>
</evidence>
<keyword evidence="5" id="KW-0012">Acyltransferase</keyword>
<comment type="caution">
    <text evidence="11">The sequence shown here is derived from an EMBL/GenBank/DDBJ whole genome shotgun (WGS) entry which is preliminary data.</text>
</comment>
<dbReference type="InterPro" id="IPR052351">
    <property type="entry name" value="Ornithine_N-alpha-AT"/>
</dbReference>
<evidence type="ECO:0000256" key="9">
    <source>
        <dbReference type="ARBA" id="ARBA00045724"/>
    </source>
</evidence>
<reference evidence="11 12" key="1">
    <citation type="submission" date="2018-11" db="EMBL/GenBank/DDBJ databases">
        <title>Tabrizicola sp. isolated from sediment of alpine lake.</title>
        <authorList>
            <person name="Liu Z."/>
        </authorList>
    </citation>
    <scope>NUCLEOTIDE SEQUENCE [LARGE SCALE GENOMIC DNA]</scope>
    <source>
        <strain evidence="11 12">DRYC-M-16</strain>
    </source>
</reference>
<keyword evidence="3" id="KW-0808">Transferase</keyword>
<evidence type="ECO:0000256" key="6">
    <source>
        <dbReference type="ARBA" id="ARBA00038095"/>
    </source>
</evidence>
<proteinExistence type="inferred from homology"/>
<evidence type="ECO:0000256" key="4">
    <source>
        <dbReference type="ARBA" id="ARBA00023098"/>
    </source>
</evidence>
<evidence type="ECO:0000256" key="8">
    <source>
        <dbReference type="ARBA" id="ARBA00039866"/>
    </source>
</evidence>
<sequence>MQPLSRGLYEVRLATSAEAVAAAQRLRYLAFRGARGRAEGEDRDADAFDEHAQHVLVQDRASGALVATYRVQMFDGTTIAQSYAAQFYDLSQLERFPAPMLEMGRFCLDPGRHDPDILRLAWAAMTQMVDAAGVGLLFGCSSFAGADPARHAAALGSLTTRTAPHRWRPGPRAPERIALSGLAPPGQPAAPRMPPLLRTYLMMGGWVSDHAVIDRDLDTLHVLTGVDISTIPPARARALRLIAAESLG</sequence>
<dbReference type="RefSeq" id="WP_135428854.1">
    <property type="nucleotide sequence ID" value="NZ_RPEM01000001.1"/>
</dbReference>
<dbReference type="PANTHER" id="PTHR37323">
    <property type="entry name" value="GCN5-RELATED N-ACETYLTRANSFERASE"/>
    <property type="match status" value="1"/>
</dbReference>
<dbReference type="Gene3D" id="3.40.630.30">
    <property type="match status" value="1"/>
</dbReference>
<dbReference type="InterPro" id="IPR016181">
    <property type="entry name" value="Acyl_CoA_acyltransferase"/>
</dbReference>
<dbReference type="EC" id="2.3.2.30" evidence="7"/>
<evidence type="ECO:0000256" key="3">
    <source>
        <dbReference type="ARBA" id="ARBA00022679"/>
    </source>
</evidence>
<evidence type="ECO:0000256" key="10">
    <source>
        <dbReference type="ARBA" id="ARBA00047785"/>
    </source>
</evidence>
<evidence type="ECO:0000313" key="12">
    <source>
        <dbReference type="Proteomes" id="UP000297741"/>
    </source>
</evidence>
<comment type="catalytic activity">
    <reaction evidence="10">
        <text>a (3R)-hydroxyacyl-[ACP] + L-ornithine = a lyso-ornithine lipid + holo-[ACP] + H(+)</text>
        <dbReference type="Rhea" id="RHEA:20633"/>
        <dbReference type="Rhea" id="RHEA-COMP:9685"/>
        <dbReference type="Rhea" id="RHEA-COMP:9945"/>
        <dbReference type="ChEBI" id="CHEBI:15378"/>
        <dbReference type="ChEBI" id="CHEBI:46911"/>
        <dbReference type="ChEBI" id="CHEBI:64479"/>
        <dbReference type="ChEBI" id="CHEBI:78827"/>
        <dbReference type="ChEBI" id="CHEBI:138482"/>
        <dbReference type="EC" id="2.3.2.30"/>
    </reaction>
    <physiologicalReaction direction="left-to-right" evidence="10">
        <dbReference type="Rhea" id="RHEA:20634"/>
    </physiologicalReaction>
</comment>
<dbReference type="PANTHER" id="PTHR37323:SF1">
    <property type="entry name" value="L-ORNITHINE N(ALPHA)-ACYLTRANSFERASE"/>
    <property type="match status" value="1"/>
</dbReference>
<name>A0ABY2KR25_9RHOB</name>
<dbReference type="EMBL" id="RPEM01000001">
    <property type="protein sequence ID" value="TGD45185.1"/>
    <property type="molecule type" value="Genomic_DNA"/>
</dbReference>
<comment type="similarity">
    <text evidence="6">Belongs to the acetyltransferase family. OlsB subfamily.</text>
</comment>